<dbReference type="OrthoDB" id="9815953at2"/>
<dbReference type="InterPro" id="IPR009665">
    <property type="entry name" value="YyaC"/>
</dbReference>
<protein>
    <submittedName>
        <fullName evidence="1">Sporulation protein</fullName>
    </submittedName>
</protein>
<sequence length="198" mass="22162">MTLPISNSAFSYALHYEDSGATWRLSSFLLEHIPFHHENLVFCCIGSDRSTGDALGPLTGSILSNFVSFPYKIIGTLEEPLHALNLSQTVDSFENHKVPPFVVAIDACLGDQKRIGEILFQPGPLLPGKAVKKELPPIGDVSIKGIVNFGGFMEHTILQTTRLNITYEMSNRIARALYLAWHRHSLKKVHQRHYESHN</sequence>
<name>A0A143HGJ6_9BACL</name>
<organism evidence="1 2">
    <name type="scientific">Rummeliibacillus stabekisii</name>
    <dbReference type="NCBI Taxonomy" id="241244"/>
    <lineage>
        <taxon>Bacteria</taxon>
        <taxon>Bacillati</taxon>
        <taxon>Bacillota</taxon>
        <taxon>Bacilli</taxon>
        <taxon>Bacillales</taxon>
        <taxon>Caryophanaceae</taxon>
        <taxon>Rummeliibacillus</taxon>
    </lineage>
</organism>
<reference evidence="2" key="2">
    <citation type="submission" date="2016-03" db="EMBL/GenBank/DDBJ databases">
        <authorList>
            <person name="Ploux O."/>
        </authorList>
    </citation>
    <scope>NUCLEOTIDE SEQUENCE [LARGE SCALE GENOMIC DNA]</scope>
    <source>
        <strain evidence="2">PP9</strain>
    </source>
</reference>
<dbReference type="NCBIfam" id="TIGR02841">
    <property type="entry name" value="spore_YyaC"/>
    <property type="match status" value="1"/>
</dbReference>
<reference evidence="1 2" key="1">
    <citation type="journal article" date="2016" name="Genome Announc.">
        <title>Whole-Genome Sequence of Rummeliibacillus stabekisii Strain PP9 Isolated from Antarctic Soil.</title>
        <authorList>
            <person name="da Mota F.F."/>
            <person name="Vollu R.E."/>
            <person name="Jurelevicius D."/>
            <person name="Seldin L."/>
        </authorList>
    </citation>
    <scope>NUCLEOTIDE SEQUENCE [LARGE SCALE GENOMIC DNA]</scope>
    <source>
        <strain evidence="1 2">PP9</strain>
    </source>
</reference>
<dbReference type="SUPFAM" id="SSF53163">
    <property type="entry name" value="HybD-like"/>
    <property type="match status" value="1"/>
</dbReference>
<dbReference type="AlphaFoldDB" id="A0A143HGJ6"/>
<dbReference type="EMBL" id="CP014806">
    <property type="protein sequence ID" value="AMX00621.1"/>
    <property type="molecule type" value="Genomic_DNA"/>
</dbReference>
<keyword evidence="2" id="KW-1185">Reference proteome</keyword>
<accession>A0A143HGJ6</accession>
<evidence type="ECO:0000313" key="1">
    <source>
        <dbReference type="EMBL" id="AMX00621.1"/>
    </source>
</evidence>
<dbReference type="STRING" id="241244.ATY39_15070"/>
<proteinExistence type="predicted"/>
<dbReference type="Pfam" id="PF06866">
    <property type="entry name" value="DUF1256"/>
    <property type="match status" value="1"/>
</dbReference>
<dbReference type="Proteomes" id="UP000076021">
    <property type="component" value="Chromosome"/>
</dbReference>
<dbReference type="KEGG" id="rst:ATY39_15070"/>
<dbReference type="InterPro" id="IPR023430">
    <property type="entry name" value="Pept_HybD-like_dom_sf"/>
</dbReference>
<gene>
    <name evidence="1" type="ORF">ATY39_15070</name>
</gene>
<evidence type="ECO:0000313" key="2">
    <source>
        <dbReference type="Proteomes" id="UP000076021"/>
    </source>
</evidence>
<dbReference type="RefSeq" id="WP_066791183.1">
    <property type="nucleotide sequence ID" value="NZ_CP014806.1"/>
</dbReference>